<organism evidence="4 5">
    <name type="scientific">Halolamina salifodinae</name>
    <dbReference type="NCBI Taxonomy" id="1202767"/>
    <lineage>
        <taxon>Archaea</taxon>
        <taxon>Methanobacteriati</taxon>
        <taxon>Methanobacteriota</taxon>
        <taxon>Stenosarchaea group</taxon>
        <taxon>Halobacteria</taxon>
        <taxon>Halobacteriales</taxon>
        <taxon>Haloferacaceae</taxon>
    </lineage>
</organism>
<proteinExistence type="predicted"/>
<feature type="region of interest" description="Disordered" evidence="1">
    <location>
        <begin position="497"/>
        <end position="516"/>
    </location>
</feature>
<keyword evidence="5" id="KW-1185">Reference proteome</keyword>
<gene>
    <name evidence="4" type="ORF">J2753_001478</name>
</gene>
<dbReference type="InterPro" id="IPR013229">
    <property type="entry name" value="PEGA"/>
</dbReference>
<protein>
    <recommendedName>
        <fullName evidence="3">PEGA domain-containing protein</fullName>
    </recommendedName>
</protein>
<keyword evidence="2" id="KW-0812">Transmembrane</keyword>
<feature type="domain" description="PEGA" evidence="3">
    <location>
        <begin position="454"/>
        <end position="499"/>
    </location>
</feature>
<evidence type="ECO:0000256" key="1">
    <source>
        <dbReference type="SAM" id="MobiDB-lite"/>
    </source>
</evidence>
<dbReference type="SUPFAM" id="SSF50998">
    <property type="entry name" value="Quinoprotein alcohol dehydrogenase-like"/>
    <property type="match status" value="1"/>
</dbReference>
<accession>A0A8T4GWZ4</accession>
<dbReference type="AlphaFoldDB" id="A0A8T4GWZ4"/>
<dbReference type="Gene3D" id="2.60.40.1120">
    <property type="entry name" value="Carboxypeptidase-like, regulatory domain"/>
    <property type="match status" value="1"/>
</dbReference>
<reference evidence="4" key="1">
    <citation type="submission" date="2021-03" db="EMBL/GenBank/DDBJ databases">
        <title>Genomic Encyclopedia of Type Strains, Phase IV (KMG-IV): sequencing the most valuable type-strain genomes for metagenomic binning, comparative biology and taxonomic classification.</title>
        <authorList>
            <person name="Goeker M."/>
        </authorList>
    </citation>
    <scope>NUCLEOTIDE SEQUENCE</scope>
    <source>
        <strain evidence="4">DSM 26232</strain>
    </source>
</reference>
<evidence type="ECO:0000313" key="5">
    <source>
        <dbReference type="Proteomes" id="UP000823736"/>
    </source>
</evidence>
<dbReference type="EMBL" id="JAGGLC010000003">
    <property type="protein sequence ID" value="MBP1986980.1"/>
    <property type="molecule type" value="Genomic_DNA"/>
</dbReference>
<keyword evidence="2" id="KW-1133">Transmembrane helix</keyword>
<evidence type="ECO:0000313" key="4">
    <source>
        <dbReference type="EMBL" id="MBP1986980.1"/>
    </source>
</evidence>
<name>A0A8T4GWZ4_9EURY</name>
<feature type="compositionally biased region" description="Low complexity" evidence="1">
    <location>
        <begin position="503"/>
        <end position="514"/>
    </location>
</feature>
<dbReference type="Pfam" id="PF08308">
    <property type="entry name" value="PEGA"/>
    <property type="match status" value="1"/>
</dbReference>
<feature type="transmembrane region" description="Helical" evidence="2">
    <location>
        <begin position="14"/>
        <end position="38"/>
    </location>
</feature>
<feature type="transmembrane region" description="Helical" evidence="2">
    <location>
        <begin position="532"/>
        <end position="552"/>
    </location>
</feature>
<dbReference type="RefSeq" id="WP_209491271.1">
    <property type="nucleotide sequence ID" value="NZ_JAGGLC010000003.1"/>
</dbReference>
<dbReference type="InterPro" id="IPR011047">
    <property type="entry name" value="Quinoprotein_ADH-like_sf"/>
</dbReference>
<comment type="caution">
    <text evidence="4">The sequence shown here is derived from an EMBL/GenBank/DDBJ whole genome shotgun (WGS) entry which is preliminary data.</text>
</comment>
<evidence type="ECO:0000256" key="2">
    <source>
        <dbReference type="SAM" id="Phobius"/>
    </source>
</evidence>
<keyword evidence="2" id="KW-0472">Membrane</keyword>
<sequence>MIGFLRNSNLGEQLTIAAVALFIVLAVAGTTILTVAAMNSVGDSEPVGNETDAQISTDIAWLEATTNGGSTTTEITAYNETGTIIWQTEVTNSNLSSGLTGASVVGTSEYVYVASNKEIYTLNASTGNLTNRTDNYVTQLALDPSDNLLTSVSHESQSLSKDTIYSIDKNATITVDNASYDGTGNISTTTDKTISVSSYESDTINTLNGNENDILAATDEYVVVSVYTNRTDDPYDMHIVDRSTGDSVYEIQYTHPSYVQRAVVKPNGTIVLNAQIKPESSAQGDINETFVEFDTDTGTVVTEVTKNSQNLTHDFFRNGWIANLTFTSLGEFDVTINKATVYEYNHSYQISIYDQSGAKIYQNDSAEFGHNYIDAYGGTYDIKVDGLGLREQRVNDTTIYHARTNTEKFSMEYVGTGYLNITSVKDKNSTELENLSVQINDSAGESVYSASNTTAPVETELTAGESYTVTISKPGYFTESKSISISENNTTQISFRLSEKTDSTNTTNDSDGGSTIIGGGGSSDGLSSNMNIILYGIGGGSSFLFLLLLALYSARKARQGF</sequence>
<evidence type="ECO:0000259" key="3">
    <source>
        <dbReference type="Pfam" id="PF08308"/>
    </source>
</evidence>
<dbReference type="Proteomes" id="UP000823736">
    <property type="component" value="Unassembled WGS sequence"/>
</dbReference>